<keyword evidence="3" id="KW-1185">Reference proteome</keyword>
<evidence type="ECO:0000256" key="1">
    <source>
        <dbReference type="SAM" id="Phobius"/>
    </source>
</evidence>
<dbReference type="AlphaFoldDB" id="A0A402AHS8"/>
<organism evidence="2 3">
    <name type="scientific">Dictyobacter kobayashii</name>
    <dbReference type="NCBI Taxonomy" id="2014872"/>
    <lineage>
        <taxon>Bacteria</taxon>
        <taxon>Bacillati</taxon>
        <taxon>Chloroflexota</taxon>
        <taxon>Ktedonobacteria</taxon>
        <taxon>Ktedonobacterales</taxon>
        <taxon>Dictyobacteraceae</taxon>
        <taxon>Dictyobacter</taxon>
    </lineage>
</organism>
<sequence length="122" mass="13986">MVYVFPLIVIAIVVGYLVGIGYYTRRLRTQPKPYSLAWCQRYLKDVMRLRQSIWVVLGLLAANAGIFLIPALFHFGDASAASLFGLVDLLCTIPMWFAWRWSTRLTVLAARFVRLDEQGQPY</sequence>
<comment type="caution">
    <text evidence="2">The sequence shown here is derived from an EMBL/GenBank/DDBJ whole genome shotgun (WGS) entry which is preliminary data.</text>
</comment>
<protein>
    <submittedName>
        <fullName evidence="2">Uncharacterized protein</fullName>
    </submittedName>
</protein>
<name>A0A402AHS8_9CHLR</name>
<reference evidence="3" key="1">
    <citation type="submission" date="2018-12" db="EMBL/GenBank/DDBJ databases">
        <title>Tengunoibacter tsumagoiensis gen. nov., sp. nov., Dictyobacter kobayashii sp. nov., D. alpinus sp. nov., and D. joshuensis sp. nov. and description of Dictyobacteraceae fam. nov. within the order Ktedonobacterales isolated from Tengu-no-mugimeshi.</title>
        <authorList>
            <person name="Wang C.M."/>
            <person name="Zheng Y."/>
            <person name="Sakai Y."/>
            <person name="Toyoda A."/>
            <person name="Minakuchi Y."/>
            <person name="Abe K."/>
            <person name="Yokota A."/>
            <person name="Yabe S."/>
        </authorList>
    </citation>
    <scope>NUCLEOTIDE SEQUENCE [LARGE SCALE GENOMIC DNA]</scope>
    <source>
        <strain evidence="3">Uno11</strain>
    </source>
</reference>
<evidence type="ECO:0000313" key="2">
    <source>
        <dbReference type="EMBL" id="GCE18682.1"/>
    </source>
</evidence>
<feature type="transmembrane region" description="Helical" evidence="1">
    <location>
        <begin position="79"/>
        <end position="99"/>
    </location>
</feature>
<proteinExistence type="predicted"/>
<dbReference type="EMBL" id="BIFS01000001">
    <property type="protein sequence ID" value="GCE18682.1"/>
    <property type="molecule type" value="Genomic_DNA"/>
</dbReference>
<keyword evidence="1" id="KW-0472">Membrane</keyword>
<feature type="transmembrane region" description="Helical" evidence="1">
    <location>
        <begin position="6"/>
        <end position="24"/>
    </location>
</feature>
<accession>A0A402AHS8</accession>
<dbReference type="RefSeq" id="WP_126550186.1">
    <property type="nucleotide sequence ID" value="NZ_BIFS01000001.1"/>
</dbReference>
<feature type="transmembrane region" description="Helical" evidence="1">
    <location>
        <begin position="53"/>
        <end position="73"/>
    </location>
</feature>
<evidence type="ECO:0000313" key="3">
    <source>
        <dbReference type="Proteomes" id="UP000287188"/>
    </source>
</evidence>
<keyword evidence="1" id="KW-0812">Transmembrane</keyword>
<gene>
    <name evidence="2" type="ORF">KDK_24820</name>
</gene>
<keyword evidence="1" id="KW-1133">Transmembrane helix</keyword>
<dbReference type="Proteomes" id="UP000287188">
    <property type="component" value="Unassembled WGS sequence"/>
</dbReference>